<name>A0A8J2L2E6_9HEXA</name>
<comment type="caution">
    <text evidence="1">The sequence shown here is derived from an EMBL/GenBank/DDBJ whole genome shotgun (WGS) entry which is preliminary data.</text>
</comment>
<proteinExistence type="predicted"/>
<keyword evidence="2" id="KW-1185">Reference proteome</keyword>
<dbReference type="Proteomes" id="UP000708208">
    <property type="component" value="Unassembled WGS sequence"/>
</dbReference>
<reference evidence="1" key="1">
    <citation type="submission" date="2021-06" db="EMBL/GenBank/DDBJ databases">
        <authorList>
            <person name="Hodson N. C."/>
            <person name="Mongue J. A."/>
            <person name="Jaron S. K."/>
        </authorList>
    </citation>
    <scope>NUCLEOTIDE SEQUENCE</scope>
</reference>
<protein>
    <submittedName>
        <fullName evidence="1">Uncharacterized protein</fullName>
    </submittedName>
</protein>
<organism evidence="1 2">
    <name type="scientific">Allacma fusca</name>
    <dbReference type="NCBI Taxonomy" id="39272"/>
    <lineage>
        <taxon>Eukaryota</taxon>
        <taxon>Metazoa</taxon>
        <taxon>Ecdysozoa</taxon>
        <taxon>Arthropoda</taxon>
        <taxon>Hexapoda</taxon>
        <taxon>Collembola</taxon>
        <taxon>Symphypleona</taxon>
        <taxon>Sminthuridae</taxon>
        <taxon>Allacma</taxon>
    </lineage>
</organism>
<evidence type="ECO:0000313" key="2">
    <source>
        <dbReference type="Proteomes" id="UP000708208"/>
    </source>
</evidence>
<evidence type="ECO:0000313" key="1">
    <source>
        <dbReference type="EMBL" id="CAG7786468.1"/>
    </source>
</evidence>
<gene>
    <name evidence="1" type="ORF">AFUS01_LOCUS25035</name>
</gene>
<dbReference type="AlphaFoldDB" id="A0A8J2L2E6"/>
<accession>A0A8J2L2E6</accession>
<dbReference type="EMBL" id="CAJVCH010318548">
    <property type="protein sequence ID" value="CAG7786468.1"/>
    <property type="molecule type" value="Genomic_DNA"/>
</dbReference>
<sequence length="83" mass="9326">MCGFRRSRDVVWKHAVYVEGECGCLEGLVNSILNISAVRSGNADCQGFDELFCGGRCRHLQFILIIREILVLQWSSPLELSPL</sequence>